<organism evidence="1 2">
    <name type="scientific">Crateriforma conspicua</name>
    <dbReference type="NCBI Taxonomy" id="2527996"/>
    <lineage>
        <taxon>Bacteria</taxon>
        <taxon>Pseudomonadati</taxon>
        <taxon>Planctomycetota</taxon>
        <taxon>Planctomycetia</taxon>
        <taxon>Planctomycetales</taxon>
        <taxon>Planctomycetaceae</taxon>
        <taxon>Crateriforma</taxon>
    </lineage>
</organism>
<dbReference type="EMBL" id="SJPL01000001">
    <property type="protein sequence ID" value="TWT68802.1"/>
    <property type="molecule type" value="Genomic_DNA"/>
</dbReference>
<evidence type="ECO:0000313" key="2">
    <source>
        <dbReference type="Proteomes" id="UP000317238"/>
    </source>
</evidence>
<dbReference type="AlphaFoldDB" id="A0A5C5Y5S3"/>
<reference evidence="1 2" key="1">
    <citation type="submission" date="2019-02" db="EMBL/GenBank/DDBJ databases">
        <title>Deep-cultivation of Planctomycetes and their phenomic and genomic characterization uncovers novel biology.</title>
        <authorList>
            <person name="Wiegand S."/>
            <person name="Jogler M."/>
            <person name="Boedeker C."/>
            <person name="Pinto D."/>
            <person name="Vollmers J."/>
            <person name="Rivas-Marin E."/>
            <person name="Kohn T."/>
            <person name="Peeters S.H."/>
            <person name="Heuer A."/>
            <person name="Rast P."/>
            <person name="Oberbeckmann S."/>
            <person name="Bunk B."/>
            <person name="Jeske O."/>
            <person name="Meyerdierks A."/>
            <person name="Storesund J.E."/>
            <person name="Kallscheuer N."/>
            <person name="Luecker S."/>
            <person name="Lage O.M."/>
            <person name="Pohl T."/>
            <person name="Merkel B.J."/>
            <person name="Hornburger P."/>
            <person name="Mueller R.-W."/>
            <person name="Bruemmer F."/>
            <person name="Labrenz M."/>
            <person name="Spormann A.M."/>
            <person name="Op Den Camp H."/>
            <person name="Overmann J."/>
            <person name="Amann R."/>
            <person name="Jetten M.S.M."/>
            <person name="Mascher T."/>
            <person name="Medema M.H."/>
            <person name="Devos D.P."/>
            <person name="Kaster A.-K."/>
            <person name="Ovreas L."/>
            <person name="Rohde M."/>
            <person name="Galperin M.Y."/>
            <person name="Jogler C."/>
        </authorList>
    </citation>
    <scope>NUCLEOTIDE SEQUENCE [LARGE SCALE GENOMIC DNA]</scope>
    <source>
        <strain evidence="1 2">Pan14r</strain>
    </source>
</reference>
<gene>
    <name evidence="1" type="ORF">Pan14r_10490</name>
</gene>
<evidence type="ECO:0000313" key="1">
    <source>
        <dbReference type="EMBL" id="TWT68802.1"/>
    </source>
</evidence>
<keyword evidence="2" id="KW-1185">Reference proteome</keyword>
<sequence length="35" mass="3673">MCGVIHAKAGKQNILLVSVVEGKPFSTNGNSWVTS</sequence>
<name>A0A5C5Y5S3_9PLAN</name>
<accession>A0A5C5Y5S3</accession>
<proteinExistence type="predicted"/>
<comment type="caution">
    <text evidence="1">The sequence shown here is derived from an EMBL/GenBank/DDBJ whole genome shotgun (WGS) entry which is preliminary data.</text>
</comment>
<dbReference type="Proteomes" id="UP000317238">
    <property type="component" value="Unassembled WGS sequence"/>
</dbReference>
<protein>
    <submittedName>
        <fullName evidence="1">Uncharacterized protein</fullName>
    </submittedName>
</protein>